<dbReference type="InterPro" id="IPR043128">
    <property type="entry name" value="Rev_trsase/Diguanyl_cyclase"/>
</dbReference>
<dbReference type="CDD" id="cd01949">
    <property type="entry name" value="GGDEF"/>
    <property type="match status" value="1"/>
</dbReference>
<evidence type="ECO:0000313" key="2">
    <source>
        <dbReference type="EMBL" id="QEL10162.1"/>
    </source>
</evidence>
<dbReference type="PROSITE" id="PS50113">
    <property type="entry name" value="PAC"/>
    <property type="match status" value="1"/>
</dbReference>
<keyword evidence="3" id="KW-1185">Reference proteome</keyword>
<dbReference type="Pfam" id="PF08447">
    <property type="entry name" value="PAS_3"/>
    <property type="match status" value="1"/>
</dbReference>
<dbReference type="InterPro" id="IPR000160">
    <property type="entry name" value="GGDEF_dom"/>
</dbReference>
<dbReference type="SUPFAM" id="SSF55073">
    <property type="entry name" value="Nucleotide cyclase"/>
    <property type="match status" value="1"/>
</dbReference>
<sequence length="961" mass="109742">MARLTTALSRLFTGPSGAIFWLMLSLLVVLTLLPRFQIFASTAPYLGFHSLTEILCVIVAVLAALAVFNGYKQLSSRLTAVGCLFLLSAGFDTLHLLTMPGMPELFTPNTLNKAIHFWLLARLSAITGLLLLAPASKPSAKRPTGRRIILLFSALFLIGAATGMAQPGWLPRLYDSTTGLTSVKIASEWLLAIMAVIAGLLLLRNNRIGQRQDREMLTVAAWITAMAEICFTLYGTANDEFNVIGHLYKAVSYVLIFRALFLTHLRLPWQSMARAQQALTHQEQRWQLALTGSETGVWDFDLSEDRLFCSSQFHHNLGYRDGELPRRTEHWRQRMIHPEDQAHVRETLQAHLSGHAEYWHCEARVRDAHGHWCWLRINGQIMARDASGQPTRLVGTALDIQPIREREQELSHVRSRLQAIFDTAPMGLMVFNSQGELQQHNGALRRLLDNRQDEHPAPHGIWQWINHERRAEVKRHWQQWRQATTDEYTPFREQIALADRQAEERWTRWLVTPLPEGDYLGVIEDISDQRRAMSLLRENAELYRSTFESGNAIKLLVDPESDRIEDANPAAVEYYGYSLAELRQMKLSELVQTPLTDIRARIERSLESGSSHFESRHLGRDGRVREVEVFTASIVRDGRQLIYEMVHDISARKHAENKLHQLNQRLARYGENRRHLNQLGTRLYTLTELSELPHLLEQELPNCFPEVCGVLALRFEELEEDAHRVRWGTQGCEQHTFHHEERLETAAGTIGKLTLRGTPEDEEDRERLERMASDAARAVTLSVINLRLRQQLTRHAYRDALTGLYNRRHLETELPSLLSRATPDQPLSLVLLDLDHFKQLNDTWGHDIGDEVLRAIARIMEGMLRSSDIACRYGGEEFVVVMPGASANIAERRLGMILDRFRNWRLTLEEGVIEQRSFSAGLIEAPRQGQEMTQLLEQADRALYMAKRAGRARIVAATESS</sequence>
<accession>A0A1S1NV77</accession>
<gene>
    <name evidence="2" type="ORF">FY550_02775</name>
</gene>
<dbReference type="InterPro" id="IPR029787">
    <property type="entry name" value="Nucleotide_cyclase"/>
</dbReference>
<dbReference type="Pfam" id="PF17159">
    <property type="entry name" value="MASE3"/>
    <property type="match status" value="1"/>
</dbReference>
<dbReference type="Gene3D" id="3.30.70.270">
    <property type="match status" value="1"/>
</dbReference>
<dbReference type="PANTHER" id="PTHR44757:SF2">
    <property type="entry name" value="BIOFILM ARCHITECTURE MAINTENANCE PROTEIN MBAA"/>
    <property type="match status" value="1"/>
</dbReference>
<dbReference type="InterPro" id="IPR035965">
    <property type="entry name" value="PAS-like_dom_sf"/>
</dbReference>
<dbReference type="SMART" id="SM00267">
    <property type="entry name" value="GGDEF"/>
    <property type="match status" value="1"/>
</dbReference>
<dbReference type="CDD" id="cd00130">
    <property type="entry name" value="PAS"/>
    <property type="match status" value="2"/>
</dbReference>
<comment type="cofactor">
    <cofactor evidence="1">
        <name>Mg(2+)</name>
        <dbReference type="ChEBI" id="CHEBI:18420"/>
    </cofactor>
</comment>
<dbReference type="InterPro" id="IPR013655">
    <property type="entry name" value="PAS_fold_3"/>
</dbReference>
<dbReference type="SMART" id="SM00086">
    <property type="entry name" value="PAC"/>
    <property type="match status" value="2"/>
</dbReference>
<protein>
    <submittedName>
        <fullName evidence="2">Diguanylate cyclase</fullName>
    </submittedName>
</protein>
<dbReference type="FunFam" id="3.30.70.270:FF:000001">
    <property type="entry name" value="Diguanylate cyclase domain protein"/>
    <property type="match status" value="1"/>
</dbReference>
<dbReference type="OrthoDB" id="5645859at2"/>
<dbReference type="InterPro" id="IPR000700">
    <property type="entry name" value="PAS-assoc_C"/>
</dbReference>
<dbReference type="Pfam" id="PF08448">
    <property type="entry name" value="PAS_4"/>
    <property type="match status" value="2"/>
</dbReference>
<organism evidence="2 3">
    <name type="scientific">Kushneria phosphatilytica</name>
    <dbReference type="NCBI Taxonomy" id="657387"/>
    <lineage>
        <taxon>Bacteria</taxon>
        <taxon>Pseudomonadati</taxon>
        <taxon>Pseudomonadota</taxon>
        <taxon>Gammaproteobacteria</taxon>
        <taxon>Oceanospirillales</taxon>
        <taxon>Halomonadaceae</taxon>
        <taxon>Kushneria</taxon>
    </lineage>
</organism>
<dbReference type="InterPro" id="IPR052155">
    <property type="entry name" value="Biofilm_reg_signaling"/>
</dbReference>
<dbReference type="SMART" id="SM00091">
    <property type="entry name" value="PAS"/>
    <property type="match status" value="3"/>
</dbReference>
<dbReference type="Gene3D" id="3.30.450.20">
    <property type="entry name" value="PAS domain"/>
    <property type="match status" value="3"/>
</dbReference>
<dbReference type="InterPro" id="IPR001610">
    <property type="entry name" value="PAC"/>
</dbReference>
<evidence type="ECO:0000313" key="3">
    <source>
        <dbReference type="Proteomes" id="UP000322553"/>
    </source>
</evidence>
<dbReference type="InterPro" id="IPR013656">
    <property type="entry name" value="PAS_4"/>
</dbReference>
<reference evidence="2 3" key="1">
    <citation type="submission" date="2019-08" db="EMBL/GenBank/DDBJ databases">
        <title>Complete genome sequence of Kushneria sp. YCWA18, a halophilic phosphate-solubilizing bacterium isolated from Daqiao saltern in China.</title>
        <authorList>
            <person name="Du G.-X."/>
            <person name="Qu L.-Y."/>
        </authorList>
    </citation>
    <scope>NUCLEOTIDE SEQUENCE [LARGE SCALE GENOMIC DNA]</scope>
    <source>
        <strain evidence="2 3">YCWA18</strain>
    </source>
</reference>
<dbReference type="PROSITE" id="PS50112">
    <property type="entry name" value="PAS"/>
    <property type="match status" value="2"/>
</dbReference>
<dbReference type="Pfam" id="PF00990">
    <property type="entry name" value="GGDEF"/>
    <property type="match status" value="1"/>
</dbReference>
<dbReference type="GO" id="GO:0003824">
    <property type="term" value="F:catalytic activity"/>
    <property type="evidence" value="ECO:0007669"/>
    <property type="project" value="UniProtKB-ARBA"/>
</dbReference>
<dbReference type="InterPro" id="IPR033425">
    <property type="entry name" value="MASE3"/>
</dbReference>
<dbReference type="AlphaFoldDB" id="A0A1S1NV77"/>
<dbReference type="SUPFAM" id="SSF55785">
    <property type="entry name" value="PYP-like sensor domain (PAS domain)"/>
    <property type="match status" value="3"/>
</dbReference>
<dbReference type="EMBL" id="CP043420">
    <property type="protein sequence ID" value="QEL10162.1"/>
    <property type="molecule type" value="Genomic_DNA"/>
</dbReference>
<dbReference type="Proteomes" id="UP000322553">
    <property type="component" value="Chromosome"/>
</dbReference>
<dbReference type="NCBIfam" id="TIGR00229">
    <property type="entry name" value="sensory_box"/>
    <property type="match status" value="2"/>
</dbReference>
<dbReference type="PROSITE" id="PS50887">
    <property type="entry name" value="GGDEF"/>
    <property type="match status" value="1"/>
</dbReference>
<dbReference type="PANTHER" id="PTHR44757">
    <property type="entry name" value="DIGUANYLATE CYCLASE DGCP"/>
    <property type="match status" value="1"/>
</dbReference>
<name>A0A1S1NV77_9GAMM</name>
<dbReference type="STRING" id="657387.BH688_15840"/>
<dbReference type="RefSeq" id="WP_070981500.1">
    <property type="nucleotide sequence ID" value="NZ_CP043420.1"/>
</dbReference>
<proteinExistence type="predicted"/>
<dbReference type="KEGG" id="kuy:FY550_02775"/>
<evidence type="ECO:0000256" key="1">
    <source>
        <dbReference type="ARBA" id="ARBA00001946"/>
    </source>
</evidence>
<dbReference type="InterPro" id="IPR000014">
    <property type="entry name" value="PAS"/>
</dbReference>
<dbReference type="NCBIfam" id="TIGR00254">
    <property type="entry name" value="GGDEF"/>
    <property type="match status" value="1"/>
</dbReference>